<dbReference type="AlphaFoldDB" id="A0A2M9F397"/>
<reference evidence="15 16" key="1">
    <citation type="submission" date="2017-10" db="EMBL/GenBank/DDBJ databases">
        <title>Draft genome of Chryseomicrobium casticus sp. nov.</title>
        <authorList>
            <person name="Chakraborty R."/>
            <person name="Saha T."/>
        </authorList>
    </citation>
    <scope>NUCLEOTIDE SEQUENCE [LARGE SCALE GENOMIC DNA]</scope>
    <source>
        <strain evidence="15 16">ET03</strain>
    </source>
</reference>
<dbReference type="PRINTS" id="PR00423">
    <property type="entry name" value="CELLDVISFTSZ"/>
</dbReference>
<dbReference type="GO" id="GO:0005525">
    <property type="term" value="F:GTP binding"/>
    <property type="evidence" value="ECO:0007669"/>
    <property type="project" value="UniProtKB-UniRule"/>
</dbReference>
<gene>
    <name evidence="9" type="primary">ftsZ</name>
    <name evidence="15" type="ORF">CQS04_03420</name>
</gene>
<comment type="subunit">
    <text evidence="9">Homodimer. Polymerizes to form a dynamic ring structure in a strictly GTP-dependent manner. Interacts directly with several other division proteins.</text>
</comment>
<evidence type="ECO:0000256" key="3">
    <source>
        <dbReference type="ARBA" id="ARBA00022618"/>
    </source>
</evidence>
<dbReference type="InterPro" id="IPR000158">
    <property type="entry name" value="Cell_div_FtsZ"/>
</dbReference>
<dbReference type="GO" id="GO:0030428">
    <property type="term" value="C:cell septum"/>
    <property type="evidence" value="ECO:0007669"/>
    <property type="project" value="UniProtKB-ARBA"/>
</dbReference>
<keyword evidence="2 9" id="KW-0963">Cytoplasm</keyword>
<dbReference type="PANTHER" id="PTHR30314">
    <property type="entry name" value="CELL DIVISION PROTEIN FTSZ-RELATED"/>
    <property type="match status" value="1"/>
</dbReference>
<evidence type="ECO:0000313" key="15">
    <source>
        <dbReference type="EMBL" id="PJK17941.1"/>
    </source>
</evidence>
<dbReference type="SUPFAM" id="SSF55307">
    <property type="entry name" value="Tubulin C-terminal domain-like"/>
    <property type="match status" value="1"/>
</dbReference>
<dbReference type="PANTHER" id="PTHR30314:SF3">
    <property type="entry name" value="MITOCHONDRIAL DIVISION PROTEIN FSZA"/>
    <property type="match status" value="1"/>
</dbReference>
<dbReference type="SUPFAM" id="SSF52490">
    <property type="entry name" value="Tubulin nucleotide-binding domain-like"/>
    <property type="match status" value="1"/>
</dbReference>
<dbReference type="InterPro" id="IPR024757">
    <property type="entry name" value="FtsZ_C"/>
</dbReference>
<feature type="binding site" evidence="9">
    <location>
        <position position="139"/>
    </location>
    <ligand>
        <name>GTP</name>
        <dbReference type="ChEBI" id="CHEBI:37565"/>
    </ligand>
</feature>
<organism evidence="15 16">
    <name type="scientific">Chryseomicrobium excrementi</name>
    <dbReference type="NCBI Taxonomy" id="2041346"/>
    <lineage>
        <taxon>Bacteria</taxon>
        <taxon>Bacillati</taxon>
        <taxon>Bacillota</taxon>
        <taxon>Bacilli</taxon>
        <taxon>Bacillales</taxon>
        <taxon>Caryophanaceae</taxon>
        <taxon>Chryseomicrobium</taxon>
    </lineage>
</organism>
<dbReference type="Proteomes" id="UP000228680">
    <property type="component" value="Unassembled WGS sequence"/>
</dbReference>
<evidence type="ECO:0000256" key="4">
    <source>
        <dbReference type="ARBA" id="ARBA00022741"/>
    </source>
</evidence>
<evidence type="ECO:0000259" key="13">
    <source>
        <dbReference type="SMART" id="SM00864"/>
    </source>
</evidence>
<evidence type="ECO:0000256" key="2">
    <source>
        <dbReference type="ARBA" id="ARBA00022490"/>
    </source>
</evidence>
<dbReference type="Pfam" id="PF12327">
    <property type="entry name" value="FtsZ_C"/>
    <property type="match status" value="1"/>
</dbReference>
<keyword evidence="6 9" id="KW-0717">Septation</keyword>
<proteinExistence type="inferred from homology"/>
<evidence type="ECO:0000256" key="5">
    <source>
        <dbReference type="ARBA" id="ARBA00023134"/>
    </source>
</evidence>
<evidence type="ECO:0000256" key="10">
    <source>
        <dbReference type="NCBIfam" id="TIGR00065"/>
    </source>
</evidence>
<feature type="binding site" evidence="9">
    <location>
        <begin position="21"/>
        <end position="25"/>
    </location>
    <ligand>
        <name>GTP</name>
        <dbReference type="ChEBI" id="CHEBI:37565"/>
    </ligand>
</feature>
<dbReference type="OrthoDB" id="9813375at2"/>
<dbReference type="InterPro" id="IPR020805">
    <property type="entry name" value="Cell_div_FtsZ_CS"/>
</dbReference>
<feature type="region of interest" description="Disordered" evidence="12">
    <location>
        <begin position="321"/>
        <end position="383"/>
    </location>
</feature>
<dbReference type="SMART" id="SM00864">
    <property type="entry name" value="Tubulin"/>
    <property type="match status" value="1"/>
</dbReference>
<dbReference type="InterPro" id="IPR045061">
    <property type="entry name" value="FtsZ/CetZ"/>
</dbReference>
<keyword evidence="3 9" id="KW-0132">Cell division</keyword>
<evidence type="ECO:0000313" key="16">
    <source>
        <dbReference type="Proteomes" id="UP000228680"/>
    </source>
</evidence>
<dbReference type="InterPro" id="IPR003008">
    <property type="entry name" value="Tubulin_FtsZ_GTPase"/>
</dbReference>
<keyword evidence="4 9" id="KW-0547">Nucleotide-binding</keyword>
<dbReference type="InterPro" id="IPR037103">
    <property type="entry name" value="Tubulin/FtsZ-like_C"/>
</dbReference>
<dbReference type="Pfam" id="PF00091">
    <property type="entry name" value="Tubulin"/>
    <property type="match status" value="1"/>
</dbReference>
<feature type="domain" description="Tubulin/FtsZ GTPase" evidence="13">
    <location>
        <begin position="13"/>
        <end position="205"/>
    </location>
</feature>
<dbReference type="EMBL" id="PCGR01000001">
    <property type="protein sequence ID" value="PJK17941.1"/>
    <property type="molecule type" value="Genomic_DNA"/>
</dbReference>
<dbReference type="HAMAP" id="MF_00909">
    <property type="entry name" value="FtsZ"/>
    <property type="match status" value="1"/>
</dbReference>
<dbReference type="InterPro" id="IPR036525">
    <property type="entry name" value="Tubulin/FtsZ_GTPase_sf"/>
</dbReference>
<feature type="domain" description="Tubulin/FtsZ 2-layer sandwich" evidence="14">
    <location>
        <begin position="207"/>
        <end position="324"/>
    </location>
</feature>
<dbReference type="PROSITE" id="PS01134">
    <property type="entry name" value="FTSZ_1"/>
    <property type="match status" value="1"/>
</dbReference>
<evidence type="ECO:0000256" key="6">
    <source>
        <dbReference type="ARBA" id="ARBA00023210"/>
    </source>
</evidence>
<dbReference type="NCBIfam" id="TIGR00065">
    <property type="entry name" value="ftsZ"/>
    <property type="match status" value="1"/>
</dbReference>
<dbReference type="Gene3D" id="3.30.1330.20">
    <property type="entry name" value="Tubulin/FtsZ, C-terminal domain"/>
    <property type="match status" value="1"/>
</dbReference>
<accession>A0A2M9F397</accession>
<comment type="caution">
    <text evidence="15">The sequence shown here is derived from an EMBL/GenBank/DDBJ whole genome shotgun (WGS) entry which is preliminary data.</text>
</comment>
<dbReference type="CDD" id="cd02201">
    <property type="entry name" value="FtsZ_type1"/>
    <property type="match status" value="1"/>
</dbReference>
<dbReference type="RefSeq" id="WP_100352781.1">
    <property type="nucleotide sequence ID" value="NZ_PCGR01000001.1"/>
</dbReference>
<evidence type="ECO:0000256" key="9">
    <source>
        <dbReference type="HAMAP-Rule" id="MF_00909"/>
    </source>
</evidence>
<feature type="binding site" evidence="9">
    <location>
        <begin position="108"/>
        <end position="110"/>
    </location>
    <ligand>
        <name>GTP</name>
        <dbReference type="ChEBI" id="CHEBI:37565"/>
    </ligand>
</feature>
<evidence type="ECO:0000256" key="7">
    <source>
        <dbReference type="ARBA" id="ARBA00023306"/>
    </source>
</evidence>
<dbReference type="Gene3D" id="3.40.50.1440">
    <property type="entry name" value="Tubulin/FtsZ, GTPase domain"/>
    <property type="match status" value="1"/>
</dbReference>
<evidence type="ECO:0000256" key="12">
    <source>
        <dbReference type="SAM" id="MobiDB-lite"/>
    </source>
</evidence>
<dbReference type="InterPro" id="IPR008280">
    <property type="entry name" value="Tub_FtsZ_C"/>
</dbReference>
<protein>
    <recommendedName>
        <fullName evidence="9 10">Cell division protein FtsZ</fullName>
    </recommendedName>
</protein>
<comment type="subcellular location">
    <subcellularLocation>
        <location evidence="9">Cytoplasm</location>
    </subcellularLocation>
    <text evidence="9">Assembles at midcell at the inner surface of the cytoplasmic membrane.</text>
</comment>
<keyword evidence="16" id="KW-1185">Reference proteome</keyword>
<keyword evidence="7 9" id="KW-0131">Cell cycle</keyword>
<feature type="binding site" evidence="9">
    <location>
        <position position="143"/>
    </location>
    <ligand>
        <name>GTP</name>
        <dbReference type="ChEBI" id="CHEBI:37565"/>
    </ligand>
</feature>
<evidence type="ECO:0000256" key="8">
    <source>
        <dbReference type="ARBA" id="ARBA00055345"/>
    </source>
</evidence>
<dbReference type="InterPro" id="IPR018316">
    <property type="entry name" value="Tubulin/FtsZ_2-layer-sand-dom"/>
</dbReference>
<feature type="binding site" evidence="9">
    <location>
        <position position="187"/>
    </location>
    <ligand>
        <name>GTP</name>
        <dbReference type="ChEBI" id="CHEBI:37565"/>
    </ligand>
</feature>
<dbReference type="FunFam" id="3.40.50.1440:FF:000023">
    <property type="entry name" value="Cell division protein FtsZ"/>
    <property type="match status" value="1"/>
</dbReference>
<dbReference type="GO" id="GO:0005737">
    <property type="term" value="C:cytoplasm"/>
    <property type="evidence" value="ECO:0007669"/>
    <property type="project" value="UniProtKB-SubCell"/>
</dbReference>
<evidence type="ECO:0000256" key="1">
    <source>
        <dbReference type="ARBA" id="ARBA00009690"/>
    </source>
</evidence>
<keyword evidence="5 9" id="KW-0342">GTP-binding</keyword>
<dbReference type="GO" id="GO:0003924">
    <property type="term" value="F:GTPase activity"/>
    <property type="evidence" value="ECO:0007669"/>
    <property type="project" value="UniProtKB-UniRule"/>
</dbReference>
<dbReference type="GO" id="GO:0043093">
    <property type="term" value="P:FtsZ-dependent cytokinesis"/>
    <property type="evidence" value="ECO:0007669"/>
    <property type="project" value="UniProtKB-UniRule"/>
</dbReference>
<dbReference type="GO" id="GO:0051258">
    <property type="term" value="P:protein polymerization"/>
    <property type="evidence" value="ECO:0007669"/>
    <property type="project" value="UniProtKB-UniRule"/>
</dbReference>
<comment type="function">
    <text evidence="8 9 11">Essential cell division protein that forms a contractile ring structure (Z ring) at the future cell division site. The regulation of the ring assembly controls the timing and the location of cell division. One of the functions of the FtsZ ring is to recruit other cell division proteins to the septum to produce a new cell wall between the dividing cells. Binds GTP and shows GTPase activity.</text>
</comment>
<comment type="similarity">
    <text evidence="1 9 11">Belongs to the FtsZ family.</text>
</comment>
<evidence type="ECO:0000256" key="11">
    <source>
        <dbReference type="RuleBase" id="RU000631"/>
    </source>
</evidence>
<dbReference type="PROSITE" id="PS01135">
    <property type="entry name" value="FTSZ_2"/>
    <property type="match status" value="1"/>
</dbReference>
<sequence length="383" mass="40562">MLHFETNDESLAIIKVIGVGGGGNNAVNRMIEHGVQGVDFIAVNTDAQALNMSKAPVKLQVGGKLTRGLGAGANPEVGRKAAEESKEQIEEALRGADMVFVTAGMGGGTGTGAAPVIAQIAKELGALTVGVVTRPFTFEGRKRSTQAVGGISMMKEAVDTLIVIPNDRLLEIVDKNTPMLEAFREADNVLRQGVQGISDLIAVPGLINLDFADVKTIMSNKGSALMGIGIASGENRAAEAAKKAISSPLLETSIDGAKGVLMNITGGSNLSLFEVQEAADIVASASDEEVNMIFGSVINDDLDDQIVVTVIATGFNEEILTQRQPRMAGGGMKRPSSPAPTQAPQRETRYEEEPVQETRPQQPSFKEEEALDIPTFLRNRNRR</sequence>
<dbReference type="GO" id="GO:0032153">
    <property type="term" value="C:cell division site"/>
    <property type="evidence" value="ECO:0007669"/>
    <property type="project" value="UniProtKB-UniRule"/>
</dbReference>
<dbReference type="FunFam" id="3.30.1330.20:FF:000005">
    <property type="entry name" value="Cell division protein FtsZ"/>
    <property type="match status" value="1"/>
</dbReference>
<evidence type="ECO:0000259" key="14">
    <source>
        <dbReference type="SMART" id="SM00865"/>
    </source>
</evidence>
<dbReference type="GO" id="GO:0000917">
    <property type="term" value="P:division septum assembly"/>
    <property type="evidence" value="ECO:0007669"/>
    <property type="project" value="UniProtKB-KW"/>
</dbReference>
<name>A0A2M9F397_9BACL</name>
<dbReference type="SMART" id="SM00865">
    <property type="entry name" value="Tubulin_C"/>
    <property type="match status" value="1"/>
</dbReference>